<accession>A0ABD2NSM0</accession>
<dbReference type="InterPro" id="IPR003690">
    <property type="entry name" value="MTERF"/>
</dbReference>
<organism evidence="1 2">
    <name type="scientific">Cryptolaemus montrouzieri</name>
    <dbReference type="NCBI Taxonomy" id="559131"/>
    <lineage>
        <taxon>Eukaryota</taxon>
        <taxon>Metazoa</taxon>
        <taxon>Ecdysozoa</taxon>
        <taxon>Arthropoda</taxon>
        <taxon>Hexapoda</taxon>
        <taxon>Insecta</taxon>
        <taxon>Pterygota</taxon>
        <taxon>Neoptera</taxon>
        <taxon>Endopterygota</taxon>
        <taxon>Coleoptera</taxon>
        <taxon>Polyphaga</taxon>
        <taxon>Cucujiformia</taxon>
        <taxon>Coccinelloidea</taxon>
        <taxon>Coccinellidae</taxon>
        <taxon>Scymninae</taxon>
        <taxon>Scymnini</taxon>
        <taxon>Cryptolaemus</taxon>
    </lineage>
</organism>
<dbReference type="PANTHER" id="PTHR15437">
    <property type="entry name" value="TRANSCRIPTION TERMINATION FACTOR, MITOCHONDRIAL"/>
    <property type="match status" value="1"/>
</dbReference>
<sequence length="488" mass="57484">MFFIKHILRLPVRLCHNEAVKIQILQDAFGMASSEAKTLVSKITQRDPDKFLGCINMCRNLGYGDNEILEYPGLLNGPPMVLEQHFMSLEEGGFEKITPHILLKYRKYFSKKICTLKEDKLVPEHINVAESFGHYFDPHPEDGVIDYKQFKDEERWRDVHYKLLKMYLKWRLKASTEEIDVLFRTHKMVQNKCIRYLCENIKLALDIGLPLKRIIRSGYILHSYPKYTKEVLRDFANIAGGDLKQAMYRSPKLCMVSPKNYAKIYGILKEHEIPDEAIRNKLSIFQLSPQTVKHRLEEIDKMPELKVLKFHKQFLRLVLYHHRAKSRLCFMEELQMKCVPLRILSQQTSIDMHIRDSRDINDCKEVMLFIKNLLKIDPKHFEKSLRRHPYHLAVPLPQIEDTYRYLHKIKFKNEAICKASSILLYPKEKIKEALLAVRKNSLIGKVHVSQAQRLNLALYNLEKKHHFTGDGIWPELSTECETELKTKE</sequence>
<dbReference type="EMBL" id="JABFTP020000144">
    <property type="protein sequence ID" value="KAL3281366.1"/>
    <property type="molecule type" value="Genomic_DNA"/>
</dbReference>
<evidence type="ECO:0008006" key="3">
    <source>
        <dbReference type="Google" id="ProtNLM"/>
    </source>
</evidence>
<evidence type="ECO:0000313" key="1">
    <source>
        <dbReference type="EMBL" id="KAL3281366.1"/>
    </source>
</evidence>
<reference evidence="1 2" key="1">
    <citation type="journal article" date="2021" name="BMC Biol.">
        <title>Horizontally acquired antibacterial genes associated with adaptive radiation of ladybird beetles.</title>
        <authorList>
            <person name="Li H.S."/>
            <person name="Tang X.F."/>
            <person name="Huang Y.H."/>
            <person name="Xu Z.Y."/>
            <person name="Chen M.L."/>
            <person name="Du X.Y."/>
            <person name="Qiu B.Y."/>
            <person name="Chen P.T."/>
            <person name="Zhang W."/>
            <person name="Slipinski A."/>
            <person name="Escalona H.E."/>
            <person name="Waterhouse R.M."/>
            <person name="Zwick A."/>
            <person name="Pang H."/>
        </authorList>
    </citation>
    <scope>NUCLEOTIDE SEQUENCE [LARGE SCALE GENOMIC DNA]</scope>
    <source>
        <strain evidence="1">SYSU2018</strain>
    </source>
</reference>
<protein>
    <recommendedName>
        <fullName evidence="3">Transcription termination factor 5, mitochondrial</fullName>
    </recommendedName>
</protein>
<name>A0ABD2NSM0_9CUCU</name>
<keyword evidence="2" id="KW-1185">Reference proteome</keyword>
<proteinExistence type="predicted"/>
<dbReference type="AlphaFoldDB" id="A0ABD2NSM0"/>
<dbReference type="PANTHER" id="PTHR15437:SF7">
    <property type="entry name" value="TRANSCRIPTION TERMINATION FACTOR 5, MITOCHONDRIAL"/>
    <property type="match status" value="1"/>
</dbReference>
<gene>
    <name evidence="1" type="ORF">HHI36_004578</name>
</gene>
<comment type="caution">
    <text evidence="1">The sequence shown here is derived from an EMBL/GenBank/DDBJ whole genome shotgun (WGS) entry which is preliminary data.</text>
</comment>
<dbReference type="Proteomes" id="UP001516400">
    <property type="component" value="Unassembled WGS sequence"/>
</dbReference>
<evidence type="ECO:0000313" key="2">
    <source>
        <dbReference type="Proteomes" id="UP001516400"/>
    </source>
</evidence>